<dbReference type="AlphaFoldDB" id="A0A078A7S2"/>
<evidence type="ECO:0000256" key="1">
    <source>
        <dbReference type="SAM" id="MobiDB-lite"/>
    </source>
</evidence>
<feature type="compositionally biased region" description="Polar residues" evidence="1">
    <location>
        <begin position="166"/>
        <end position="178"/>
    </location>
</feature>
<accession>A0A078A7S2</accession>
<evidence type="ECO:0000313" key="3">
    <source>
        <dbReference type="Proteomes" id="UP000039865"/>
    </source>
</evidence>
<name>A0A078A7S2_STYLE</name>
<feature type="region of interest" description="Disordered" evidence="1">
    <location>
        <begin position="149"/>
        <end position="206"/>
    </location>
</feature>
<dbReference type="EMBL" id="CCKQ01005589">
    <property type="protein sequence ID" value="CDW76836.1"/>
    <property type="molecule type" value="Genomic_DNA"/>
</dbReference>
<dbReference type="Proteomes" id="UP000039865">
    <property type="component" value="Unassembled WGS sequence"/>
</dbReference>
<evidence type="ECO:0000313" key="2">
    <source>
        <dbReference type="EMBL" id="CDW76836.1"/>
    </source>
</evidence>
<organism evidence="2 3">
    <name type="scientific">Stylonychia lemnae</name>
    <name type="common">Ciliate</name>
    <dbReference type="NCBI Taxonomy" id="5949"/>
    <lineage>
        <taxon>Eukaryota</taxon>
        <taxon>Sar</taxon>
        <taxon>Alveolata</taxon>
        <taxon>Ciliophora</taxon>
        <taxon>Intramacronucleata</taxon>
        <taxon>Spirotrichea</taxon>
        <taxon>Stichotrichia</taxon>
        <taxon>Sporadotrichida</taxon>
        <taxon>Oxytrichidae</taxon>
        <taxon>Stylonychinae</taxon>
        <taxon>Stylonychia</taxon>
    </lineage>
</organism>
<feature type="compositionally biased region" description="Polar residues" evidence="1">
    <location>
        <begin position="197"/>
        <end position="206"/>
    </location>
</feature>
<feature type="compositionally biased region" description="Basic and acidic residues" evidence="1">
    <location>
        <begin position="568"/>
        <end position="586"/>
    </location>
</feature>
<feature type="compositionally biased region" description="Basic and acidic residues" evidence="1">
    <location>
        <begin position="186"/>
        <end position="196"/>
    </location>
</feature>
<feature type="region of interest" description="Disordered" evidence="1">
    <location>
        <begin position="556"/>
        <end position="586"/>
    </location>
</feature>
<sequence>MRKSLRKVKKYKVELYPEPWKPRDYESIYSQKVLASKSSSKRNATEDQLNSQYCEEPDPIQNCHDIQMHSYLLQNINSKDLLLLKYMQKFPVRQDIKRARDGDVKNYPDTRKNPIKRMKLERVIEFLHHNKSIYQEYLDFDIEKTSHNKTQDYKSSKQQVLKQSQGNKQNKNGRQSVSFKLPIESFKMEKNQDKRNSSQQTNYKDYGSYQQQDKNIYKFSDERILEEGPGDFQPNEKQRQMIIHLQPLQKPDTTPFKTKSNAKFHNEEVMSMSQKQLSMANLQSPKEKSHNLEEQIQSLRNVKFLMNYKSQSNHVSPFQSQKFLDKRSSNQINDIKQNTDSLQNIKFQDINKFRHHYQTPQMSKNLRTSYNITKREILRSPDLSVKDQSLRNIQNSSSIKDYSVNQRYDSQLQSQRSEQMDQMLRKCDFQRKNLKAQRFKLNKEIKYFRSSYQSCQRQIDLNLQINHFNAQQDDHQAVNYEDEERVDDHSFDKIKIDNSQLQEANRQIEEIINNAKIRSDFRVDSPYTEKSQISGSIIQKLIQDFLYKKMTNKAKVKKRRNLSPEEQEQQKEQADREKLKKMGDDFDQKSQIQAKLDKNLKKIPFNRAELEELMSDQNFAEIYADFEKYRPRISKESNRDQIPLHLRKSKLKNKKDTTFRDYDQLDFLFQ</sequence>
<reference evidence="2 3" key="1">
    <citation type="submission" date="2014-06" db="EMBL/GenBank/DDBJ databases">
        <authorList>
            <person name="Swart Estienne"/>
        </authorList>
    </citation>
    <scope>NUCLEOTIDE SEQUENCE [LARGE SCALE GENOMIC DNA]</scope>
    <source>
        <strain evidence="2 3">130c</strain>
    </source>
</reference>
<protein>
    <submittedName>
        <fullName evidence="2">Uncharacterized protein</fullName>
    </submittedName>
</protein>
<dbReference type="InParanoid" id="A0A078A7S2"/>
<keyword evidence="3" id="KW-1185">Reference proteome</keyword>
<proteinExistence type="predicted"/>
<feature type="compositionally biased region" description="Low complexity" evidence="1">
    <location>
        <begin position="156"/>
        <end position="165"/>
    </location>
</feature>
<gene>
    <name evidence="2" type="primary">Contig19672.g20858</name>
    <name evidence="2" type="ORF">STYLEM_5800</name>
</gene>